<dbReference type="Proteomes" id="UP000694545">
    <property type="component" value="Unplaced"/>
</dbReference>
<dbReference type="Gene3D" id="1.10.4020.10">
    <property type="entry name" value="DNA breaking-rejoining enzymes"/>
    <property type="match status" value="1"/>
</dbReference>
<evidence type="ECO:0000256" key="2">
    <source>
        <dbReference type="SAM" id="MobiDB-lite"/>
    </source>
</evidence>
<feature type="region of interest" description="Disordered" evidence="2">
    <location>
        <begin position="174"/>
        <end position="202"/>
    </location>
</feature>
<dbReference type="Pfam" id="PF02023">
    <property type="entry name" value="SCAN"/>
    <property type="match status" value="1"/>
</dbReference>
<dbReference type="PANTHER" id="PTHR45935:SF15">
    <property type="entry name" value="SCAN BOX DOMAIN-CONTAINING PROTEIN"/>
    <property type="match status" value="1"/>
</dbReference>
<dbReference type="Ensembl" id="ENSVKKT00000002595.1">
    <property type="protein sequence ID" value="ENSVKKP00000002521.1"/>
    <property type="gene ID" value="ENSVKKG00000002006.1"/>
</dbReference>
<name>A0A8D2IV27_VARKO</name>
<accession>A0A8D2IV27</accession>
<evidence type="ECO:0000313" key="5">
    <source>
        <dbReference type="Proteomes" id="UP000694545"/>
    </source>
</evidence>
<sequence length="202" mass="22587">MLKQEAVAPESRSAANAVETGNSGEFWERAVEKVLGDAHGSRDTQPQHFRQFCYQASQGPREVYTQLHHLSCQWLKPEQHTKAQILDLVVLEQFLAILPMASWVRKCGAESCCQAVALAEGFLLSEAFHTLPPIFPLSLSSLILQFVSWPGSLLLFQENRLLAEVIPEFPAGEKAQSDTWQRPPQRVLSQRGRGQATLEGKH</sequence>
<dbReference type="CDD" id="cd07936">
    <property type="entry name" value="SCAN"/>
    <property type="match status" value="1"/>
</dbReference>
<evidence type="ECO:0000256" key="1">
    <source>
        <dbReference type="ARBA" id="ARBA00023242"/>
    </source>
</evidence>
<dbReference type="InterPro" id="IPR038269">
    <property type="entry name" value="SCAN_sf"/>
</dbReference>
<protein>
    <recommendedName>
        <fullName evidence="3">SCAN box domain-containing protein</fullName>
    </recommendedName>
</protein>
<evidence type="ECO:0000259" key="3">
    <source>
        <dbReference type="PROSITE" id="PS50804"/>
    </source>
</evidence>
<reference evidence="4" key="1">
    <citation type="submission" date="2025-08" db="UniProtKB">
        <authorList>
            <consortium name="Ensembl"/>
        </authorList>
    </citation>
    <scope>IDENTIFICATION</scope>
</reference>
<dbReference type="OMA" id="GEFWERA"/>
<dbReference type="SMART" id="SM00431">
    <property type="entry name" value="SCAN"/>
    <property type="match status" value="1"/>
</dbReference>
<feature type="region of interest" description="Disordered" evidence="2">
    <location>
        <begin position="1"/>
        <end position="20"/>
    </location>
</feature>
<reference evidence="4" key="2">
    <citation type="submission" date="2025-09" db="UniProtKB">
        <authorList>
            <consortium name="Ensembl"/>
        </authorList>
    </citation>
    <scope>IDENTIFICATION</scope>
</reference>
<dbReference type="PANTHER" id="PTHR45935">
    <property type="entry name" value="PROTEIN ZBED8-RELATED"/>
    <property type="match status" value="1"/>
</dbReference>
<evidence type="ECO:0000313" key="4">
    <source>
        <dbReference type="Ensembl" id="ENSVKKP00000002521.1"/>
    </source>
</evidence>
<keyword evidence="1" id="KW-0539">Nucleus</keyword>
<dbReference type="InterPro" id="IPR050916">
    <property type="entry name" value="SCAN-C2H2_zinc_finger"/>
</dbReference>
<keyword evidence="5" id="KW-1185">Reference proteome</keyword>
<organism evidence="4 5">
    <name type="scientific">Varanus komodoensis</name>
    <name type="common">Komodo dragon</name>
    <dbReference type="NCBI Taxonomy" id="61221"/>
    <lineage>
        <taxon>Eukaryota</taxon>
        <taxon>Metazoa</taxon>
        <taxon>Chordata</taxon>
        <taxon>Craniata</taxon>
        <taxon>Vertebrata</taxon>
        <taxon>Euteleostomi</taxon>
        <taxon>Lepidosauria</taxon>
        <taxon>Squamata</taxon>
        <taxon>Bifurcata</taxon>
        <taxon>Unidentata</taxon>
        <taxon>Episquamata</taxon>
        <taxon>Toxicofera</taxon>
        <taxon>Anguimorpha</taxon>
        <taxon>Paleoanguimorpha</taxon>
        <taxon>Varanoidea</taxon>
        <taxon>Varanidae</taxon>
        <taxon>Varanus</taxon>
    </lineage>
</organism>
<dbReference type="InterPro" id="IPR003309">
    <property type="entry name" value="SCAN_dom"/>
</dbReference>
<dbReference type="AlphaFoldDB" id="A0A8D2IV27"/>
<dbReference type="FunFam" id="1.10.4020.10:FF:000001">
    <property type="entry name" value="zinc finger protein 263 isoform X1"/>
    <property type="match status" value="1"/>
</dbReference>
<feature type="domain" description="SCAN box" evidence="3">
    <location>
        <begin position="47"/>
        <end position="122"/>
    </location>
</feature>
<dbReference type="SUPFAM" id="SSF47353">
    <property type="entry name" value="Retrovirus capsid dimerization domain-like"/>
    <property type="match status" value="1"/>
</dbReference>
<proteinExistence type="predicted"/>
<dbReference type="PROSITE" id="PS50804">
    <property type="entry name" value="SCAN_BOX"/>
    <property type="match status" value="1"/>
</dbReference>